<protein>
    <submittedName>
        <fullName evidence="2">Uncharacterized protein</fullName>
    </submittedName>
</protein>
<feature type="compositionally biased region" description="Polar residues" evidence="1">
    <location>
        <begin position="9"/>
        <end position="18"/>
    </location>
</feature>
<proteinExistence type="predicted"/>
<evidence type="ECO:0000313" key="2">
    <source>
        <dbReference type="EMBL" id="CEK48150.1"/>
    </source>
</evidence>
<name>A0A0B6XXY9_9EUPU</name>
<feature type="non-terminal residue" evidence="2">
    <location>
        <position position="86"/>
    </location>
</feature>
<feature type="non-terminal residue" evidence="2">
    <location>
        <position position="1"/>
    </location>
</feature>
<feature type="region of interest" description="Disordered" evidence="1">
    <location>
        <begin position="1"/>
        <end position="20"/>
    </location>
</feature>
<sequence length="86" mass="9527">VDSCIESEIPQSADNTDSLQKEDEDINAFALAIACSVVDKAIDQMKEEQFSCGEFQRNDESGAVSDINNLLWIRHCKAVFLNAAEM</sequence>
<organism evidence="2">
    <name type="scientific">Arion vulgaris</name>
    <dbReference type="NCBI Taxonomy" id="1028688"/>
    <lineage>
        <taxon>Eukaryota</taxon>
        <taxon>Metazoa</taxon>
        <taxon>Spiralia</taxon>
        <taxon>Lophotrochozoa</taxon>
        <taxon>Mollusca</taxon>
        <taxon>Gastropoda</taxon>
        <taxon>Heterobranchia</taxon>
        <taxon>Euthyneura</taxon>
        <taxon>Panpulmonata</taxon>
        <taxon>Eupulmonata</taxon>
        <taxon>Stylommatophora</taxon>
        <taxon>Helicina</taxon>
        <taxon>Arionoidea</taxon>
        <taxon>Arionidae</taxon>
        <taxon>Arion</taxon>
    </lineage>
</organism>
<dbReference type="EMBL" id="HACG01001285">
    <property type="protein sequence ID" value="CEK48150.1"/>
    <property type="molecule type" value="Transcribed_RNA"/>
</dbReference>
<gene>
    <name evidence="2" type="primary">ORF3223</name>
</gene>
<reference evidence="2" key="1">
    <citation type="submission" date="2014-12" db="EMBL/GenBank/DDBJ databases">
        <title>Insight into the proteome of Arion vulgaris.</title>
        <authorList>
            <person name="Aradska J."/>
            <person name="Bulat T."/>
            <person name="Smidak R."/>
            <person name="Sarate P."/>
            <person name="Gangsoo J."/>
            <person name="Sialana F."/>
            <person name="Bilban M."/>
            <person name="Lubec G."/>
        </authorList>
    </citation>
    <scope>NUCLEOTIDE SEQUENCE</scope>
    <source>
        <tissue evidence="2">Skin</tissue>
    </source>
</reference>
<evidence type="ECO:0000256" key="1">
    <source>
        <dbReference type="SAM" id="MobiDB-lite"/>
    </source>
</evidence>
<accession>A0A0B6XXY9</accession>
<dbReference type="AlphaFoldDB" id="A0A0B6XXY9"/>